<dbReference type="PaxDb" id="572546-Arcpr_1651"/>
<accession>D2RF03</accession>
<dbReference type="OrthoDB" id="56523at2157"/>
<evidence type="ECO:0008006" key="4">
    <source>
        <dbReference type="Google" id="ProtNLM"/>
    </source>
</evidence>
<dbReference type="HOGENOM" id="CLU_080075_1_0_2"/>
<evidence type="ECO:0000256" key="1">
    <source>
        <dbReference type="SAM" id="Coils"/>
    </source>
</evidence>
<protein>
    <recommendedName>
        <fullName evidence="4">Nucleic acid binding OB-fold tRNA/helicase-type</fullName>
    </recommendedName>
</protein>
<dbReference type="GeneID" id="8740344"/>
<dbReference type="KEGG" id="apo:Arcpr_1651"/>
<reference evidence="2 3" key="1">
    <citation type="journal article" date="2010" name="Stand. Genomic Sci.">
        <title>Complete genome sequence of Archaeoglobus profundus type strain (AV18).</title>
        <authorList>
            <person name="von Jan M."/>
            <person name="Lapidus A."/>
            <person name="Del Rio T.G."/>
            <person name="Copeland A."/>
            <person name="Tice H."/>
            <person name="Cheng J.F."/>
            <person name="Lucas S."/>
            <person name="Chen F."/>
            <person name="Nolan M."/>
            <person name="Goodwin L."/>
            <person name="Han C."/>
            <person name="Pitluck S."/>
            <person name="Liolios K."/>
            <person name="Ivanova N."/>
            <person name="Mavromatis K."/>
            <person name="Ovchinnikova G."/>
            <person name="Chertkov O."/>
            <person name="Pati A."/>
            <person name="Chen A."/>
            <person name="Palaniappan K."/>
            <person name="Land M."/>
            <person name="Hauser L."/>
            <person name="Chang Y.J."/>
            <person name="Jeffries C.D."/>
            <person name="Saunders E."/>
            <person name="Brettin T."/>
            <person name="Detter J.C."/>
            <person name="Chain P."/>
            <person name="Eichinger K."/>
            <person name="Huber H."/>
            <person name="Spring S."/>
            <person name="Rohde M."/>
            <person name="Goker M."/>
            <person name="Wirth R."/>
            <person name="Woyke T."/>
            <person name="Bristow J."/>
            <person name="Eisen J.A."/>
            <person name="Markowitz V."/>
            <person name="Hugenholtz P."/>
            <person name="Kyrpides N.C."/>
            <person name="Klenk H.P."/>
        </authorList>
    </citation>
    <scope>NUCLEOTIDE SEQUENCE [LARGE SCALE GENOMIC DNA]</scope>
    <source>
        <strain evidence="3">DSM 5631 / JCM 9629 / NBRC 100127 / Av18</strain>
    </source>
</reference>
<name>D2RF03_ARCPA</name>
<feature type="coiled-coil region" evidence="1">
    <location>
        <begin position="185"/>
        <end position="212"/>
    </location>
</feature>
<keyword evidence="1" id="KW-0175">Coiled coil</keyword>
<organism evidence="2 3">
    <name type="scientific">Archaeoglobus profundus (strain DSM 5631 / JCM 9629 / NBRC 100127 / Av18)</name>
    <dbReference type="NCBI Taxonomy" id="572546"/>
    <lineage>
        <taxon>Archaea</taxon>
        <taxon>Methanobacteriati</taxon>
        <taxon>Methanobacteriota</taxon>
        <taxon>Archaeoglobi</taxon>
        <taxon>Archaeoglobales</taxon>
        <taxon>Archaeoglobaceae</taxon>
        <taxon>Archaeoglobus</taxon>
    </lineage>
</organism>
<dbReference type="Proteomes" id="UP000001901">
    <property type="component" value="Chromosome"/>
</dbReference>
<dbReference type="RefSeq" id="WP_012941032.1">
    <property type="nucleotide sequence ID" value="NC_013741.1"/>
</dbReference>
<keyword evidence="3" id="KW-1185">Reference proteome</keyword>
<dbReference type="eggNOG" id="arCOG02257">
    <property type="taxonomic scope" value="Archaea"/>
</dbReference>
<sequence>MNGIRRREVARRVFAYELNRSTYRFPREDEKSPTYVLTPLGVRVNRIFLVGALLDKEEIKPDSGIWRIRVSDPTSAVYGYVSRFQPDALESLMEIDVPELVAIVGKVRTFEAGARIFVSIRPEYIAPVESEVRDYWVYETAKHTIERIEAMEKKEDEDVKLAWQIYNPNLNEYRAVVKQALLTLKEGVVAEGEEEEEEIKAFEEEFEFEEEEWDLSDILKE</sequence>
<evidence type="ECO:0000313" key="2">
    <source>
        <dbReference type="EMBL" id="ADB58697.1"/>
    </source>
</evidence>
<dbReference type="EMBL" id="CP001857">
    <property type="protein sequence ID" value="ADB58697.1"/>
    <property type="molecule type" value="Genomic_DNA"/>
</dbReference>
<gene>
    <name evidence="2" type="ordered locus">Arcpr_1651</name>
</gene>
<dbReference type="STRING" id="572546.Arcpr_1651"/>
<proteinExistence type="predicted"/>
<evidence type="ECO:0000313" key="3">
    <source>
        <dbReference type="Proteomes" id="UP000001901"/>
    </source>
</evidence>
<dbReference type="AlphaFoldDB" id="D2RF03"/>